<evidence type="ECO:0000313" key="1">
    <source>
        <dbReference type="EMBL" id="GAW25386.1"/>
    </source>
</evidence>
<reference evidence="1" key="1">
    <citation type="submission" date="2016-03" db="EMBL/GenBank/DDBJ databases">
        <title>Draft genome sequence of Rosellinia necatrix.</title>
        <authorList>
            <person name="Kanematsu S."/>
        </authorList>
    </citation>
    <scope>NUCLEOTIDE SEQUENCE [LARGE SCALE GENOMIC DNA]</scope>
    <source>
        <strain evidence="1">W97</strain>
    </source>
</reference>
<dbReference type="EMBL" id="DF977450">
    <property type="protein sequence ID" value="GAW25386.1"/>
    <property type="molecule type" value="Genomic_DNA"/>
</dbReference>
<evidence type="ECO:0000313" key="2">
    <source>
        <dbReference type="Proteomes" id="UP000054516"/>
    </source>
</evidence>
<proteinExistence type="predicted"/>
<dbReference type="AlphaFoldDB" id="A0A1S8A5L1"/>
<accession>A0A1S8A5L1</accession>
<gene>
    <name evidence="1" type="ORF">SAMD00023353_0502690</name>
</gene>
<protein>
    <submittedName>
        <fullName evidence="1">Uncharacterized protein</fullName>
    </submittedName>
</protein>
<organism evidence="1">
    <name type="scientific">Rosellinia necatrix</name>
    <name type="common">White root-rot fungus</name>
    <dbReference type="NCBI Taxonomy" id="77044"/>
    <lineage>
        <taxon>Eukaryota</taxon>
        <taxon>Fungi</taxon>
        <taxon>Dikarya</taxon>
        <taxon>Ascomycota</taxon>
        <taxon>Pezizomycotina</taxon>
        <taxon>Sordariomycetes</taxon>
        <taxon>Xylariomycetidae</taxon>
        <taxon>Xylariales</taxon>
        <taxon>Xylariaceae</taxon>
        <taxon>Rosellinia</taxon>
    </lineage>
</organism>
<sequence length="53" mass="6059">MCLYDSIDLPIKVHLRDSNKKLLLDNPVDAIHLRSAPSLPRFRIVQVFGSSIR</sequence>
<dbReference type="Proteomes" id="UP000054516">
    <property type="component" value="Unassembled WGS sequence"/>
</dbReference>
<name>A0A1S8A5L1_ROSNE</name>
<keyword evidence="2" id="KW-1185">Reference proteome</keyword>